<dbReference type="EMBL" id="JAKOGI010002496">
    <property type="protein sequence ID" value="KAJ8421859.1"/>
    <property type="molecule type" value="Genomic_DNA"/>
</dbReference>
<dbReference type="CDD" id="cd00590">
    <property type="entry name" value="RRM_SF"/>
    <property type="match status" value="1"/>
</dbReference>
<dbReference type="AlphaFoldDB" id="A0A9Q1GLW6"/>
<dbReference type="SUPFAM" id="SSF54928">
    <property type="entry name" value="RNA-binding domain, RBD"/>
    <property type="match status" value="1"/>
</dbReference>
<reference evidence="3" key="1">
    <citation type="submission" date="2022-04" db="EMBL/GenBank/DDBJ databases">
        <title>Carnegiea gigantea Genome sequencing and assembly v2.</title>
        <authorList>
            <person name="Copetti D."/>
            <person name="Sanderson M.J."/>
            <person name="Burquez A."/>
            <person name="Wojciechowski M.F."/>
        </authorList>
    </citation>
    <scope>NUCLEOTIDE SEQUENCE</scope>
    <source>
        <strain evidence="3">SGP5-SGP5p</strain>
        <tissue evidence="3">Aerial part</tissue>
    </source>
</reference>
<organism evidence="3 4">
    <name type="scientific">Carnegiea gigantea</name>
    <dbReference type="NCBI Taxonomy" id="171969"/>
    <lineage>
        <taxon>Eukaryota</taxon>
        <taxon>Viridiplantae</taxon>
        <taxon>Streptophyta</taxon>
        <taxon>Embryophyta</taxon>
        <taxon>Tracheophyta</taxon>
        <taxon>Spermatophyta</taxon>
        <taxon>Magnoliopsida</taxon>
        <taxon>eudicotyledons</taxon>
        <taxon>Gunneridae</taxon>
        <taxon>Pentapetalae</taxon>
        <taxon>Caryophyllales</taxon>
        <taxon>Cactineae</taxon>
        <taxon>Cactaceae</taxon>
        <taxon>Cactoideae</taxon>
        <taxon>Echinocereeae</taxon>
        <taxon>Carnegiea</taxon>
    </lineage>
</organism>
<evidence type="ECO:0000313" key="4">
    <source>
        <dbReference type="Proteomes" id="UP001153076"/>
    </source>
</evidence>
<gene>
    <name evidence="3" type="ORF">Cgig2_005980</name>
</gene>
<dbReference type="GO" id="GO:0003723">
    <property type="term" value="F:RNA binding"/>
    <property type="evidence" value="ECO:0007669"/>
    <property type="project" value="UniProtKB-UniRule"/>
</dbReference>
<dbReference type="InterPro" id="IPR012677">
    <property type="entry name" value="Nucleotide-bd_a/b_plait_sf"/>
</dbReference>
<keyword evidence="4" id="KW-1185">Reference proteome</keyword>
<dbReference type="Proteomes" id="UP001153076">
    <property type="component" value="Unassembled WGS sequence"/>
</dbReference>
<dbReference type="InterPro" id="IPR000504">
    <property type="entry name" value="RRM_dom"/>
</dbReference>
<keyword evidence="1" id="KW-0694">RNA-binding</keyword>
<feature type="domain" description="RRM" evidence="2">
    <location>
        <begin position="18"/>
        <end position="96"/>
    </location>
</feature>
<evidence type="ECO:0000259" key="2">
    <source>
        <dbReference type="PROSITE" id="PS50102"/>
    </source>
</evidence>
<evidence type="ECO:0000256" key="1">
    <source>
        <dbReference type="PROSITE-ProRule" id="PRU00176"/>
    </source>
</evidence>
<name>A0A9Q1GLW6_9CARY</name>
<sequence>MEKEEQRSKWAREYRDSFTLLVDFLPINMNNLWLRRLFNNHGKVIDAFVPKKLRKEATNQFSFIRYLTRVEAQRAIHKGNDAWLGDKQLVVKWARFPGMEKHHNVEVTNKAPHLRDDQRGSRLNFSVVRGDSKFHDSMSSIVEEIIIEEGQGSHIMSICLETLMIYSTKVNAMKGKVVLTQSNEEVPGDKFGNNCNLAFQGVDKQRHTLFSSSEHVVSQQPKMEIFGENTNGYLTSNQLINGRTREDALAIIATSSPVPNHNCKEPAILETPILPGPVLEIGPNFVPTPQQVDSNIESLVYVTTKEPSMVLGLSSFKEHSNKKKDKKRLKQGKNVMTGSLTRKRKLSKIPNKFSQEDLEVAKEADLGVKVEQPSIKPKKLESEKPRSKSISTEELFELSKKLGVPFTGDEVVVKKKLSKMLKSCDQQFVLFVSKETYGFVRSYL</sequence>
<dbReference type="Gene3D" id="3.30.70.330">
    <property type="match status" value="1"/>
</dbReference>
<evidence type="ECO:0000313" key="3">
    <source>
        <dbReference type="EMBL" id="KAJ8421859.1"/>
    </source>
</evidence>
<accession>A0A9Q1GLW6</accession>
<dbReference type="InterPro" id="IPR035979">
    <property type="entry name" value="RBD_domain_sf"/>
</dbReference>
<comment type="caution">
    <text evidence="3">The sequence shown here is derived from an EMBL/GenBank/DDBJ whole genome shotgun (WGS) entry which is preliminary data.</text>
</comment>
<dbReference type="OrthoDB" id="1750508at2759"/>
<dbReference type="PROSITE" id="PS50102">
    <property type="entry name" value="RRM"/>
    <property type="match status" value="1"/>
</dbReference>
<dbReference type="Pfam" id="PF00076">
    <property type="entry name" value="RRM_1"/>
    <property type="match status" value="1"/>
</dbReference>
<protein>
    <recommendedName>
        <fullName evidence="2">RRM domain-containing protein</fullName>
    </recommendedName>
</protein>
<proteinExistence type="predicted"/>
<dbReference type="SMART" id="SM00360">
    <property type="entry name" value="RRM"/>
    <property type="match status" value="1"/>
</dbReference>